<keyword evidence="1" id="KW-0533">Nickel</keyword>
<evidence type="ECO:0000313" key="2">
    <source>
        <dbReference type="EMBL" id="OGG43490.1"/>
    </source>
</evidence>
<accession>A0A1F6C2T8</accession>
<comment type="caution">
    <text evidence="2">The sequence shown here is derived from an EMBL/GenBank/DDBJ whole genome shotgun (WGS) entry which is preliminary data.</text>
</comment>
<comment type="cofactor">
    <cofactor evidence="1">
        <name>Fe cation</name>
        <dbReference type="ChEBI" id="CHEBI:24875"/>
    </cofactor>
</comment>
<feature type="binding site" evidence="1">
    <location>
        <position position="37"/>
    </location>
    <ligand>
        <name>Mg(2+)</name>
        <dbReference type="ChEBI" id="CHEBI:18420"/>
    </ligand>
</feature>
<protein>
    <recommendedName>
        <fullName evidence="4">Hydrogenase/sulfur reductase subunit alpha</fullName>
    </recommendedName>
</protein>
<reference evidence="2 3" key="1">
    <citation type="journal article" date="2016" name="Nat. Commun.">
        <title>Thousands of microbial genomes shed light on interconnected biogeochemical processes in an aquifer system.</title>
        <authorList>
            <person name="Anantharaman K."/>
            <person name="Brown C.T."/>
            <person name="Hug L.A."/>
            <person name="Sharon I."/>
            <person name="Castelle C.J."/>
            <person name="Probst A.J."/>
            <person name="Thomas B.C."/>
            <person name="Singh A."/>
            <person name="Wilkins M.J."/>
            <person name="Karaoz U."/>
            <person name="Brodie E.L."/>
            <person name="Williams K.H."/>
            <person name="Hubbard S.S."/>
            <person name="Banfield J.F."/>
        </authorList>
    </citation>
    <scope>NUCLEOTIDE SEQUENCE [LARGE SCALE GENOMIC DNA]</scope>
</reference>
<feature type="binding site" evidence="1">
    <location>
        <position position="406"/>
    </location>
    <ligand>
        <name>Ni(2+)</name>
        <dbReference type="ChEBI" id="CHEBI:49786"/>
    </ligand>
</feature>
<dbReference type="Proteomes" id="UP000176633">
    <property type="component" value="Unassembled WGS sequence"/>
</dbReference>
<dbReference type="STRING" id="1798473.A3G50_02845"/>
<dbReference type="AlphaFoldDB" id="A0A1F6C2T8"/>
<feature type="binding site" evidence="1">
    <location>
        <position position="56"/>
    </location>
    <ligand>
        <name>Ni(2+)</name>
        <dbReference type="ChEBI" id="CHEBI:49786"/>
    </ligand>
</feature>
<feature type="binding site" evidence="1">
    <location>
        <position position="412"/>
    </location>
    <ligand>
        <name>Mg(2+)</name>
        <dbReference type="ChEBI" id="CHEBI:18420"/>
    </ligand>
</feature>
<comment type="cofactor">
    <cofactor evidence="1">
        <name>Ni(2+)</name>
        <dbReference type="ChEBI" id="CHEBI:49786"/>
    </cofactor>
</comment>
<sequence length="412" mass="45618">MIIDEFIAKIEGHGALDIDWANKKARLRILEGERLFEGILVNRPAEEAPWITSRICGVCPIAHNLASVKAAEAALGIVPNKTTILLRKLMMASQIIQSHVLHAFFLASPDYLGIDSGIELAKKNPEIFKTAINLKGIGDEISLAVAGRSVLPTTTTIGGFHKIPAKKTLTELSGKLEKNLNYAIAAAKIFAKLNYPQYNIELEFISQTDKKNYPGYESEIIISSQKDDSAIEDYKNDIQEEVRLDSTAKFGRYHEKAIMVGALARLATHHDYLDPVCRKYLRATNFNNPFHNNLAQAIEILHFYKKAQEIVGILLREKLDPTVAVPSANPPLKGIGAVEAPRGGLYHEIHLNDKGKITFINIITPTVQNLPSMEKSAQAILDQSPKISLAEARKLIEMLIRAYDPCITCAVH</sequence>
<feature type="binding site" evidence="1">
    <location>
        <position position="409"/>
    </location>
    <ligand>
        <name>Fe cation</name>
        <dbReference type="ChEBI" id="CHEBI:24875"/>
    </ligand>
</feature>
<dbReference type="InterPro" id="IPR029014">
    <property type="entry name" value="NiFe-Hase_large"/>
</dbReference>
<dbReference type="PANTHER" id="PTHR43600:SF4">
    <property type="entry name" value="CYTOSOLIC NIFE-HYDROGENASE, ALPHA SUBUNIT"/>
    <property type="match status" value="1"/>
</dbReference>
<evidence type="ECO:0000313" key="3">
    <source>
        <dbReference type="Proteomes" id="UP000176633"/>
    </source>
</evidence>
<proteinExistence type="predicted"/>
<evidence type="ECO:0000256" key="1">
    <source>
        <dbReference type="PIRSR" id="PIRSR601501-1"/>
    </source>
</evidence>
<gene>
    <name evidence="2" type="ORF">A3G50_02845</name>
</gene>
<keyword evidence="1" id="KW-0460">Magnesium</keyword>
<organism evidence="2 3">
    <name type="scientific">Candidatus Jorgensenbacteria bacterium RIFCSPLOWO2_12_FULL_42_11</name>
    <dbReference type="NCBI Taxonomy" id="1798473"/>
    <lineage>
        <taxon>Bacteria</taxon>
        <taxon>Candidatus Joergenseniibacteriota</taxon>
    </lineage>
</organism>
<dbReference type="GO" id="GO:0016151">
    <property type="term" value="F:nickel cation binding"/>
    <property type="evidence" value="ECO:0007669"/>
    <property type="project" value="InterPro"/>
</dbReference>
<dbReference type="EMBL" id="MFKM01000013">
    <property type="protein sequence ID" value="OGG43490.1"/>
    <property type="molecule type" value="Genomic_DNA"/>
</dbReference>
<keyword evidence="1" id="KW-0479">Metal-binding</keyword>
<evidence type="ECO:0008006" key="4">
    <source>
        <dbReference type="Google" id="ProtNLM"/>
    </source>
</evidence>
<dbReference type="Pfam" id="PF00374">
    <property type="entry name" value="NiFeSe_Hases"/>
    <property type="match status" value="2"/>
</dbReference>
<dbReference type="Gene3D" id="1.10.645.10">
    <property type="entry name" value="Cytochrome-c3 Hydrogenase, chain B"/>
    <property type="match status" value="1"/>
</dbReference>
<feature type="binding site" evidence="1">
    <location>
        <position position="362"/>
    </location>
    <ligand>
        <name>Mg(2+)</name>
        <dbReference type="ChEBI" id="CHEBI:18420"/>
    </ligand>
</feature>
<dbReference type="InterPro" id="IPR001501">
    <property type="entry name" value="Ni-dep_hyd_lsu"/>
</dbReference>
<dbReference type="PANTHER" id="PTHR43600">
    <property type="entry name" value="COENZYME F420 HYDROGENASE, SUBUNIT ALPHA"/>
    <property type="match status" value="1"/>
</dbReference>
<feature type="binding site" evidence="1">
    <location>
        <position position="59"/>
    </location>
    <ligand>
        <name>Fe cation</name>
        <dbReference type="ChEBI" id="CHEBI:24875"/>
    </ligand>
</feature>
<feature type="binding site" evidence="1">
    <location>
        <position position="59"/>
    </location>
    <ligand>
        <name>Ni(2+)</name>
        <dbReference type="ChEBI" id="CHEBI:49786"/>
    </ligand>
</feature>
<name>A0A1F6C2T8_9BACT</name>
<keyword evidence="1" id="KW-0408">Iron</keyword>
<dbReference type="SUPFAM" id="SSF56762">
    <property type="entry name" value="HydB/Nqo4-like"/>
    <property type="match status" value="1"/>
</dbReference>